<reference evidence="2" key="1">
    <citation type="submission" date="2018-12" db="EMBL/GenBank/DDBJ databases">
        <authorList>
            <person name="Syme R.A."/>
            <person name="Farfan-Caceres L."/>
            <person name="Lichtenzveig J."/>
        </authorList>
    </citation>
    <scope>NUCLEOTIDE SEQUENCE</scope>
    <source>
        <strain evidence="2">Al4</strain>
    </source>
</reference>
<feature type="region of interest" description="Disordered" evidence="1">
    <location>
        <begin position="1"/>
        <end position="179"/>
    </location>
</feature>
<reference evidence="2" key="2">
    <citation type="submission" date="2020-09" db="EMBL/GenBank/DDBJ databases">
        <title>Reference genome assembly for Australian Ascochyta lentis isolate Al4.</title>
        <authorList>
            <person name="Lee R.C."/>
            <person name="Farfan-Caceres L.M."/>
            <person name="Debler J.W."/>
            <person name="Williams A.H."/>
            <person name="Henares B.M."/>
        </authorList>
    </citation>
    <scope>NUCLEOTIDE SEQUENCE</scope>
    <source>
        <strain evidence="2">Al4</strain>
    </source>
</reference>
<organism evidence="2 3">
    <name type="scientific">Ascochyta lentis</name>
    <dbReference type="NCBI Taxonomy" id="205686"/>
    <lineage>
        <taxon>Eukaryota</taxon>
        <taxon>Fungi</taxon>
        <taxon>Dikarya</taxon>
        <taxon>Ascomycota</taxon>
        <taxon>Pezizomycotina</taxon>
        <taxon>Dothideomycetes</taxon>
        <taxon>Pleosporomycetidae</taxon>
        <taxon>Pleosporales</taxon>
        <taxon>Pleosporineae</taxon>
        <taxon>Didymellaceae</taxon>
        <taxon>Ascochyta</taxon>
    </lineage>
</organism>
<feature type="compositionally biased region" description="Low complexity" evidence="1">
    <location>
        <begin position="116"/>
        <end position="145"/>
    </location>
</feature>
<feature type="compositionally biased region" description="Basic residues" evidence="1">
    <location>
        <begin position="146"/>
        <end position="162"/>
    </location>
</feature>
<keyword evidence="3" id="KW-1185">Reference proteome</keyword>
<dbReference type="AlphaFoldDB" id="A0A8H7IZV1"/>
<feature type="compositionally biased region" description="Basic and acidic residues" evidence="1">
    <location>
        <begin position="8"/>
        <end position="22"/>
    </location>
</feature>
<gene>
    <name evidence="2" type="ORF">EKO04_008013</name>
</gene>
<comment type="caution">
    <text evidence="2">The sequence shown here is derived from an EMBL/GenBank/DDBJ whole genome shotgun (WGS) entry which is preliminary data.</text>
</comment>
<protein>
    <submittedName>
        <fullName evidence="2">Uncharacterized protein</fullName>
    </submittedName>
</protein>
<name>A0A8H7IZV1_9PLEO</name>
<evidence type="ECO:0000313" key="3">
    <source>
        <dbReference type="Proteomes" id="UP000651452"/>
    </source>
</evidence>
<evidence type="ECO:0000256" key="1">
    <source>
        <dbReference type="SAM" id="MobiDB-lite"/>
    </source>
</evidence>
<feature type="compositionally biased region" description="Gly residues" evidence="1">
    <location>
        <begin position="513"/>
        <end position="522"/>
    </location>
</feature>
<sequence>MNNLSGYRTREESDEEYARELLDPLAPKPPKFQMDITDEFPEEPPPKRPATRKTKAIAKTTKRSIPEDEAEEDDHMRDGEDEEEREEEGETVRVPAKRKRATRSTVKKPDKEAVDKGAAGTKKSAGGSKPAAKVTAKSSAKATSSKAKKATSKAPQKGKGKGKKDEQPKNRSKAQLRKPKITAQFDVRRILAQRDVGDESFYQVDWYPSWVKAKAVRQPNIDDWEGNEARTFQWGEDTVYKVGNPTSDTSPDMARQVLESVLEKYQTYMNQPPAEVATDLFEHDDWEFFSNEDHNDAVQAAADADDHHPEITAAEVMQHTFIEAWNEMSESPDSSPARRYGNIRVQFTGEIDEQATSHLFQPEEGITTVELIAPIFAEALWDDDYMKVSSWDVQGTDTSQAPAHLNVLQPLVADLVTQCPYLLKKPWPLMFISLFHWDVEIKMLLADSDFVFELQGAAGDPNCWSERMRDLLMYTYVDECDWEMRCMDEVNESFVQAQEFIEGSLQIARRTAGSGGDGGGDEGPSAAPKTKSKGKGKAAKSGQGKGKGTSGTKTTKGKGKS</sequence>
<feature type="compositionally biased region" description="Acidic residues" evidence="1">
    <location>
        <begin position="67"/>
        <end position="89"/>
    </location>
</feature>
<feature type="compositionally biased region" description="Basic residues" evidence="1">
    <location>
        <begin position="49"/>
        <end position="62"/>
    </location>
</feature>
<proteinExistence type="predicted"/>
<dbReference type="Proteomes" id="UP000651452">
    <property type="component" value="Unassembled WGS sequence"/>
</dbReference>
<feature type="compositionally biased region" description="Basic residues" evidence="1">
    <location>
        <begin position="95"/>
        <end position="106"/>
    </location>
</feature>
<feature type="compositionally biased region" description="Basic residues" evidence="1">
    <location>
        <begin position="170"/>
        <end position="179"/>
    </location>
</feature>
<feature type="region of interest" description="Disordered" evidence="1">
    <location>
        <begin position="511"/>
        <end position="561"/>
    </location>
</feature>
<evidence type="ECO:0000313" key="2">
    <source>
        <dbReference type="EMBL" id="KAF9694184.1"/>
    </source>
</evidence>
<accession>A0A8H7IZV1</accession>
<dbReference type="OrthoDB" id="3798148at2759"/>
<dbReference type="EMBL" id="RZGK01000014">
    <property type="protein sequence ID" value="KAF9694184.1"/>
    <property type="molecule type" value="Genomic_DNA"/>
</dbReference>